<proteinExistence type="predicted"/>
<accession>A0A937X3X5</accession>
<protein>
    <submittedName>
        <fullName evidence="1">Uncharacterized protein</fullName>
    </submittedName>
</protein>
<reference evidence="1 2" key="1">
    <citation type="submission" date="2019-03" db="EMBL/GenBank/DDBJ databases">
        <title>Lake Tanganyika Metagenome-Assembled Genomes (MAGs).</title>
        <authorList>
            <person name="Tran P."/>
        </authorList>
    </citation>
    <scope>NUCLEOTIDE SEQUENCE [LARGE SCALE GENOMIC DNA]</scope>
    <source>
        <strain evidence="1">K_DeepCast_65m_m2_236</strain>
    </source>
</reference>
<sequence length="324" mass="35896">MPLDCEMRLSVWCEFLPYSELIALLPELALRKLWLNLAVQAERRDSPALFELLRAARSEGVPTRAWFLLDKADGYWPNAWNARIAADAARRLLDAADRHGAPLEWLIFDFEPPPDLMLQLASHGRNRDWRRLIGALRRARYENRRLDACSAYAELWKELTASGVRLMTVTMPIVLDKAFGTRLADALGIGFCTALPVEEFATMAYRPEFERFAGPLTADVVRSYAATTMHLSGRWAGIAIGEIGSPGFPVPVPGYTDPSELQADLASCRAAGIGSVSIFSLDGILEQGGLARWLDAPQVAAPRRDWRAARLRLALAAASLLLPK</sequence>
<name>A0A937X3X5_9BACT</name>
<dbReference type="EMBL" id="VGJX01000034">
    <property type="protein sequence ID" value="MBM3273720.1"/>
    <property type="molecule type" value="Genomic_DNA"/>
</dbReference>
<evidence type="ECO:0000313" key="2">
    <source>
        <dbReference type="Proteomes" id="UP000703893"/>
    </source>
</evidence>
<comment type="caution">
    <text evidence="1">The sequence shown here is derived from an EMBL/GenBank/DDBJ whole genome shotgun (WGS) entry which is preliminary data.</text>
</comment>
<organism evidence="1 2">
    <name type="scientific">Candidatus Tanganyikabacteria bacterium</name>
    <dbReference type="NCBI Taxonomy" id="2961651"/>
    <lineage>
        <taxon>Bacteria</taxon>
        <taxon>Bacillati</taxon>
        <taxon>Candidatus Sericytochromatia</taxon>
        <taxon>Candidatus Tanganyikabacteria</taxon>
    </lineage>
</organism>
<evidence type="ECO:0000313" key="1">
    <source>
        <dbReference type="EMBL" id="MBM3273720.1"/>
    </source>
</evidence>
<dbReference type="AlphaFoldDB" id="A0A937X3X5"/>
<dbReference type="Proteomes" id="UP000703893">
    <property type="component" value="Unassembled WGS sequence"/>
</dbReference>
<gene>
    <name evidence="1" type="ORF">FJZ00_01100</name>
</gene>